<proteinExistence type="predicted"/>
<evidence type="ECO:0000313" key="3">
    <source>
        <dbReference type="Proteomes" id="UP000236946"/>
    </source>
</evidence>
<evidence type="ECO:0008006" key="4">
    <source>
        <dbReference type="Google" id="ProtNLM"/>
    </source>
</evidence>
<dbReference type="InterPro" id="IPR011672">
    <property type="entry name" value="DUF1614"/>
</dbReference>
<name>A0A2H9T1B2_9BACT</name>
<accession>A0A2H9T1B2</accession>
<evidence type="ECO:0000313" key="2">
    <source>
        <dbReference type="EMBL" id="PJE69469.1"/>
    </source>
</evidence>
<protein>
    <recommendedName>
        <fullName evidence="4">DUF1614 domain-containing protein</fullName>
    </recommendedName>
</protein>
<comment type="caution">
    <text evidence="2">The sequence shown here is derived from an EMBL/GenBank/DDBJ whole genome shotgun (WGS) entry which is preliminary data.</text>
</comment>
<dbReference type="AlphaFoldDB" id="A0A2H9T1B2"/>
<feature type="transmembrane region" description="Helical" evidence="1">
    <location>
        <begin position="83"/>
        <end position="107"/>
    </location>
</feature>
<sequence length="220" mass="23770">MFFLPIGCLILVLFIIFLPVLFLLGYFQIITLGFEKLGVSPELTLILFLLILIGSVINIPIGKQRIMYVEESRFFGLWKTPKIEAQGLAINFGGAVVPMIVSLYFIFSVFRLGFDLQPFIWATLLMTVISKSLARVVPGVGIKLPVFVPPILSAVFALMLAPEYPAACAFVAGTLGVLIGADVLNLRRVLKQGGFVSIGGAGVFDGIFLVGIISALLAGF</sequence>
<dbReference type="Pfam" id="PF07758">
    <property type="entry name" value="DUF1614"/>
    <property type="match status" value="1"/>
</dbReference>
<feature type="transmembrane region" description="Helical" evidence="1">
    <location>
        <begin position="198"/>
        <end position="218"/>
    </location>
</feature>
<keyword evidence="1" id="KW-0472">Membrane</keyword>
<evidence type="ECO:0000256" key="1">
    <source>
        <dbReference type="SAM" id="Phobius"/>
    </source>
</evidence>
<dbReference type="EMBL" id="PFEN01000034">
    <property type="protein sequence ID" value="PJE69469.1"/>
    <property type="molecule type" value="Genomic_DNA"/>
</dbReference>
<keyword evidence="1" id="KW-0812">Transmembrane</keyword>
<feature type="transmembrane region" description="Helical" evidence="1">
    <location>
        <begin position="7"/>
        <end position="31"/>
    </location>
</feature>
<keyword evidence="1" id="KW-1133">Transmembrane helix</keyword>
<dbReference type="Proteomes" id="UP000236946">
    <property type="component" value="Unassembled WGS sequence"/>
</dbReference>
<gene>
    <name evidence="2" type="ORF">COU98_01870</name>
</gene>
<reference evidence="3" key="1">
    <citation type="submission" date="2017-09" db="EMBL/GenBank/DDBJ databases">
        <title>Depth-based differentiation of microbial function through sediment-hosted aquifers and enrichment of novel symbionts in the deep terrestrial subsurface.</title>
        <authorList>
            <person name="Probst A.J."/>
            <person name="Ladd B."/>
            <person name="Jarett J.K."/>
            <person name="Geller-Mcgrath D.E."/>
            <person name="Sieber C.M.K."/>
            <person name="Emerson J.B."/>
            <person name="Anantharaman K."/>
            <person name="Thomas B.C."/>
            <person name="Malmstrom R."/>
            <person name="Stieglmeier M."/>
            <person name="Klingl A."/>
            <person name="Woyke T."/>
            <person name="Ryan C.M."/>
            <person name="Banfield J.F."/>
        </authorList>
    </citation>
    <scope>NUCLEOTIDE SEQUENCE [LARGE SCALE GENOMIC DNA]</scope>
</reference>
<organism evidence="2 3">
    <name type="scientific">Candidatus Staskawiczbacteria bacterium CG10_big_fil_rev_8_21_14_0_10_38_10</name>
    <dbReference type="NCBI Taxonomy" id="1974891"/>
    <lineage>
        <taxon>Bacteria</taxon>
        <taxon>Candidatus Staskawicziibacteriota</taxon>
    </lineage>
</organism>
<feature type="transmembrane region" description="Helical" evidence="1">
    <location>
        <begin position="43"/>
        <end position="62"/>
    </location>
</feature>
<feature type="transmembrane region" description="Helical" evidence="1">
    <location>
        <begin position="167"/>
        <end position="186"/>
    </location>
</feature>